<proteinExistence type="predicted"/>
<feature type="compositionally biased region" description="Polar residues" evidence="4">
    <location>
        <begin position="364"/>
        <end position="381"/>
    </location>
</feature>
<keyword evidence="3" id="KW-0597">Phosphoprotein</keyword>
<gene>
    <name evidence="5" type="ORF">QR680_009600</name>
</gene>
<dbReference type="InterPro" id="IPR009060">
    <property type="entry name" value="UBA-like_sf"/>
</dbReference>
<evidence type="ECO:0000256" key="4">
    <source>
        <dbReference type="SAM" id="MobiDB-lite"/>
    </source>
</evidence>
<dbReference type="GO" id="GO:0005634">
    <property type="term" value="C:nucleus"/>
    <property type="evidence" value="ECO:0007669"/>
    <property type="project" value="TreeGrafter"/>
</dbReference>
<feature type="compositionally biased region" description="Low complexity" evidence="4">
    <location>
        <begin position="263"/>
        <end position="280"/>
    </location>
</feature>
<feature type="compositionally biased region" description="Low complexity" evidence="4">
    <location>
        <begin position="502"/>
        <end position="514"/>
    </location>
</feature>
<dbReference type="AlphaFoldDB" id="A0AA39IKY1"/>
<feature type="region of interest" description="Disordered" evidence="4">
    <location>
        <begin position="483"/>
        <end position="521"/>
    </location>
</feature>
<comment type="caution">
    <text evidence="5">The sequence shown here is derived from an EMBL/GenBank/DDBJ whole genome shotgun (WGS) entry which is preliminary data.</text>
</comment>
<dbReference type="EMBL" id="JAUCMV010000001">
    <property type="protein sequence ID" value="KAK0426235.1"/>
    <property type="molecule type" value="Genomic_DNA"/>
</dbReference>
<feature type="region of interest" description="Disordered" evidence="4">
    <location>
        <begin position="593"/>
        <end position="639"/>
    </location>
</feature>
<name>A0AA39IKY1_9BILA</name>
<dbReference type="Proteomes" id="UP001175271">
    <property type="component" value="Unassembled WGS sequence"/>
</dbReference>
<comment type="subcellular location">
    <subcellularLocation>
        <location evidence="1">Cytoplasm</location>
    </subcellularLocation>
</comment>
<dbReference type="PANTHER" id="PTHR16308">
    <property type="entry name" value="UBIQUITIN ASSOCIATED PROTEIN 2-LIKE/LINGERER"/>
    <property type="match status" value="1"/>
</dbReference>
<dbReference type="SUPFAM" id="SSF46934">
    <property type="entry name" value="UBA-like"/>
    <property type="match status" value="1"/>
</dbReference>
<dbReference type="Gene3D" id="1.10.8.10">
    <property type="entry name" value="DNA helicase RuvA subunit, C-terminal domain"/>
    <property type="match status" value="1"/>
</dbReference>
<evidence type="ECO:0000313" key="6">
    <source>
        <dbReference type="Proteomes" id="UP001175271"/>
    </source>
</evidence>
<feature type="region of interest" description="Disordered" evidence="4">
    <location>
        <begin position="1"/>
        <end position="41"/>
    </location>
</feature>
<feature type="compositionally biased region" description="Polar residues" evidence="4">
    <location>
        <begin position="455"/>
        <end position="470"/>
    </location>
</feature>
<accession>A0AA39IKY1</accession>
<dbReference type="InterPro" id="IPR051833">
    <property type="entry name" value="TC-DDR_regulator"/>
</dbReference>
<evidence type="ECO:0008006" key="7">
    <source>
        <dbReference type="Google" id="ProtNLM"/>
    </source>
</evidence>
<feature type="compositionally biased region" description="Polar residues" evidence="4">
    <location>
        <begin position="309"/>
        <end position="323"/>
    </location>
</feature>
<feature type="region of interest" description="Disordered" evidence="4">
    <location>
        <begin position="720"/>
        <end position="766"/>
    </location>
</feature>
<protein>
    <recommendedName>
        <fullName evidence="7">UBA domain-containing protein</fullName>
    </recommendedName>
</protein>
<evidence type="ECO:0000313" key="5">
    <source>
        <dbReference type="EMBL" id="KAK0426235.1"/>
    </source>
</evidence>
<reference evidence="5" key="1">
    <citation type="submission" date="2023-06" db="EMBL/GenBank/DDBJ databases">
        <title>Genomic analysis of the entomopathogenic nematode Steinernema hermaphroditum.</title>
        <authorList>
            <person name="Schwarz E.M."/>
            <person name="Heppert J.K."/>
            <person name="Baniya A."/>
            <person name="Schwartz H.T."/>
            <person name="Tan C.-H."/>
            <person name="Antoshechkin I."/>
            <person name="Sternberg P.W."/>
            <person name="Goodrich-Blair H."/>
            <person name="Dillman A.R."/>
        </authorList>
    </citation>
    <scope>NUCLEOTIDE SEQUENCE</scope>
    <source>
        <strain evidence="5">PS9179</strain>
        <tissue evidence="5">Whole animal</tissue>
    </source>
</reference>
<organism evidence="5 6">
    <name type="scientific">Steinernema hermaphroditum</name>
    <dbReference type="NCBI Taxonomy" id="289476"/>
    <lineage>
        <taxon>Eukaryota</taxon>
        <taxon>Metazoa</taxon>
        <taxon>Ecdysozoa</taxon>
        <taxon>Nematoda</taxon>
        <taxon>Chromadorea</taxon>
        <taxon>Rhabditida</taxon>
        <taxon>Tylenchina</taxon>
        <taxon>Panagrolaimomorpha</taxon>
        <taxon>Strongyloidoidea</taxon>
        <taxon>Steinernematidae</taxon>
        <taxon>Steinernema</taxon>
    </lineage>
</organism>
<dbReference type="GO" id="GO:0005737">
    <property type="term" value="C:cytoplasm"/>
    <property type="evidence" value="ECO:0007669"/>
    <property type="project" value="UniProtKB-SubCell"/>
</dbReference>
<keyword evidence="2" id="KW-0963">Cytoplasm</keyword>
<evidence type="ECO:0000256" key="1">
    <source>
        <dbReference type="ARBA" id="ARBA00004496"/>
    </source>
</evidence>
<evidence type="ECO:0000256" key="3">
    <source>
        <dbReference type="ARBA" id="ARBA00022553"/>
    </source>
</evidence>
<feature type="compositionally biased region" description="Basic and acidic residues" evidence="4">
    <location>
        <begin position="89"/>
        <end position="101"/>
    </location>
</feature>
<evidence type="ECO:0000256" key="2">
    <source>
        <dbReference type="ARBA" id="ARBA00022490"/>
    </source>
</evidence>
<dbReference type="PANTHER" id="PTHR16308:SF13">
    <property type="entry name" value="PROTEIN LINGERER"/>
    <property type="match status" value="1"/>
</dbReference>
<sequence>MGGKGSETFAKQPKASSEQIRMAKMTQNAKDEGGADERRRSKLVKKIMEATRCSQMDAEVALFDADNNVDAAVLAIIEKAEEENSWTESKSRKARKDEKFDQQNSTGRPSRPGRPGVVNGERRGRGSQRGGAGNARGDRSVADRTGTEGSQNVADRGAPRRGRGGRRVGHDAHMNGGKSRKQENPDNRSADAFSKNDDSEEFNWHSRNKDKPLVFTRSEDPLPSSKAVDNELATTSDNVAEQKAVSEPEKPTVPEPKPFTGCAAGPISFAAAAAGRRVAPTKSNQSSSGDEIATKPPGVEKDSVEDDSSTPVVYQSALLSSSVPDPDEVSEPEVIEDSAAEVSVAELSLEQQAENAPIEESLSTEKVTNEEPNQNQSSAQSWEDKPNTAAVVSAPVVSEKAKELASEPAPVQNYEFFKGETTSVLDTSVPNTGNEMFASANTQPRAVDAAPPAVSMQSSNVPSEASPESKTYINRSVGQQLSYGDTKNLSFPPEAYAPPQPARQQPQQSQHQHPVYPPQVPYGNFPYMNPMYNPMNNLRSEDQYNAAAAFMHNYQSLMGGMGGFDMNALAAAAMNSNPGASQQQQQRHDNVYDHKNYHGSNTGAGAGSNLAQQRPDNSSSMIPNASVPPPPGFSGPPSNMSHYMQPPQQNLASLFAMPPQYPTQLPFSFLMPNVSGNSQQHKVPSHLPSFHQDENTADLRLSGQQQKAYGQQSQMDKYGASGKVDRMGQGAQSTPPPQMGYGQPHGNYMSQMHGSKKGYNHHNWNS</sequence>
<feature type="compositionally biased region" description="Acidic residues" evidence="4">
    <location>
        <begin position="325"/>
        <end position="339"/>
    </location>
</feature>
<feature type="compositionally biased region" description="Basic and acidic residues" evidence="4">
    <location>
        <begin position="180"/>
        <end position="220"/>
    </location>
</feature>
<feature type="compositionally biased region" description="Polar residues" evidence="4">
    <location>
        <begin position="598"/>
        <end position="623"/>
    </location>
</feature>
<feature type="region of interest" description="Disordered" evidence="4">
    <location>
        <begin position="445"/>
        <end position="470"/>
    </location>
</feature>
<feature type="compositionally biased region" description="Basic and acidic residues" evidence="4">
    <location>
        <begin position="29"/>
        <end position="39"/>
    </location>
</feature>
<feature type="region of interest" description="Disordered" evidence="4">
    <location>
        <begin position="79"/>
        <end position="417"/>
    </location>
</feature>
<keyword evidence="6" id="KW-1185">Reference proteome</keyword>
<feature type="compositionally biased region" description="Basic and acidic residues" evidence="4">
    <location>
        <begin position="136"/>
        <end position="146"/>
    </location>
</feature>